<reference evidence="3 5" key="2">
    <citation type="submission" date="2017-02" db="EMBL/GenBank/DDBJ databases">
        <title>Amycolatopsis azurea DSM 43854 draft genome.</title>
        <authorList>
            <person name="Mayilraj S."/>
        </authorList>
    </citation>
    <scope>NUCLEOTIDE SEQUENCE [LARGE SCALE GENOMIC DNA]</scope>
    <source>
        <strain evidence="3 5">DSM 43854</strain>
    </source>
</reference>
<proteinExistence type="predicted"/>
<dbReference type="InterPro" id="IPR037883">
    <property type="entry name" value="Knr4/Smi1-like_sf"/>
</dbReference>
<dbReference type="RefSeq" id="WP_005164194.1">
    <property type="nucleotide sequence ID" value="NZ_ANMG01000062.1"/>
</dbReference>
<reference evidence="2 4" key="1">
    <citation type="submission" date="2012-10" db="EMBL/GenBank/DDBJ databases">
        <title>Genome assembly of Amycolatopsis azurea DSM 43854.</title>
        <authorList>
            <person name="Khatri I."/>
            <person name="Kaur I."/>
            <person name="Subramanian S."/>
            <person name="Mayilraj S."/>
        </authorList>
    </citation>
    <scope>NUCLEOTIDE SEQUENCE [LARGE SCALE GENOMIC DNA]</scope>
    <source>
        <strain evidence="2 4">DSM 43854</strain>
    </source>
</reference>
<dbReference type="EMBL" id="ANMG01000062">
    <property type="protein sequence ID" value="EMD24006.1"/>
    <property type="molecule type" value="Genomic_DNA"/>
</dbReference>
<accession>M2QB81</accession>
<dbReference type="Proteomes" id="UP000014137">
    <property type="component" value="Unassembled WGS sequence"/>
</dbReference>
<evidence type="ECO:0000313" key="5">
    <source>
        <dbReference type="Proteomes" id="UP000188551"/>
    </source>
</evidence>
<dbReference type="Proteomes" id="UP000188551">
    <property type="component" value="Unassembled WGS sequence"/>
</dbReference>
<dbReference type="InterPro" id="IPR018958">
    <property type="entry name" value="Knr4/Smi1-like_dom"/>
</dbReference>
<dbReference type="EMBL" id="MUXN01000023">
    <property type="protein sequence ID" value="OOC03205.1"/>
    <property type="molecule type" value="Genomic_DNA"/>
</dbReference>
<feature type="domain" description="Knr4/Smi1-like" evidence="1">
    <location>
        <begin position="34"/>
        <end position="187"/>
    </location>
</feature>
<keyword evidence="5" id="KW-1185">Reference proteome</keyword>
<dbReference type="SMART" id="SM00860">
    <property type="entry name" value="SMI1_KNR4"/>
    <property type="match status" value="1"/>
</dbReference>
<dbReference type="SUPFAM" id="SSF160631">
    <property type="entry name" value="SMI1/KNR4-like"/>
    <property type="match status" value="1"/>
</dbReference>
<evidence type="ECO:0000313" key="3">
    <source>
        <dbReference type="EMBL" id="OOC03205.1"/>
    </source>
</evidence>
<dbReference type="Gene3D" id="3.40.1580.10">
    <property type="entry name" value="SMI1/KNR4-like"/>
    <property type="match status" value="1"/>
</dbReference>
<dbReference type="OrthoDB" id="1190024at2"/>
<protein>
    <recommendedName>
        <fullName evidence="1">Knr4/Smi1-like domain-containing protein</fullName>
    </recommendedName>
</protein>
<name>M2QB81_9PSEU</name>
<evidence type="ECO:0000313" key="2">
    <source>
        <dbReference type="EMBL" id="EMD24006.1"/>
    </source>
</evidence>
<organism evidence="2 4">
    <name type="scientific">Amycolatopsis azurea DSM 43854</name>
    <dbReference type="NCBI Taxonomy" id="1238180"/>
    <lineage>
        <taxon>Bacteria</taxon>
        <taxon>Bacillati</taxon>
        <taxon>Actinomycetota</taxon>
        <taxon>Actinomycetes</taxon>
        <taxon>Pseudonocardiales</taxon>
        <taxon>Pseudonocardiaceae</taxon>
        <taxon>Amycolatopsis</taxon>
    </lineage>
</organism>
<evidence type="ECO:0000259" key="1">
    <source>
        <dbReference type="SMART" id="SM00860"/>
    </source>
</evidence>
<gene>
    <name evidence="3" type="ORF">B0293_30115</name>
    <name evidence="2" type="ORF">C791_6494</name>
</gene>
<dbReference type="Pfam" id="PF09346">
    <property type="entry name" value="SMI1_KNR4"/>
    <property type="match status" value="1"/>
</dbReference>
<evidence type="ECO:0000313" key="4">
    <source>
        <dbReference type="Proteomes" id="UP000014137"/>
    </source>
</evidence>
<dbReference type="PATRIC" id="fig|1238180.3.peg.6246"/>
<dbReference type="AlphaFoldDB" id="M2QB81"/>
<sequence length="198" mass="21820">MDTAALAAELARLRQRDSEFVIFGAHTHLYRSLPQDEAEIATVEAELAVGFPADYRDFLRQVGAGAGPYYGLLDMAGLREWAEDLRPAEDFPLTRADAHRVHQEWLDHDDGWFKGIDAGRELPGCVAISEQGCSGFTMLVTTGELAGSLWDMDEYGWAPAVPAASGLSRAKWIDLGPTPTFTAWYDAWLTESLKCLTP</sequence>
<comment type="caution">
    <text evidence="2">The sequence shown here is derived from an EMBL/GenBank/DDBJ whole genome shotgun (WGS) entry which is preliminary data.</text>
</comment>